<dbReference type="Gene3D" id="3.40.50.300">
    <property type="entry name" value="P-loop containing nucleotide triphosphate hydrolases"/>
    <property type="match status" value="1"/>
</dbReference>
<dbReference type="OrthoDB" id="6507541at2759"/>
<sequence>METDSLIQSAIRSEFRDCTILTIAHRLNTVIDSDRILVLNKGCIAEFDSPTDLISKPDSIFKSLAVDAGII</sequence>
<evidence type="ECO:0000313" key="4">
    <source>
        <dbReference type="Proteomes" id="UP000288716"/>
    </source>
</evidence>
<dbReference type="STRING" id="299467.A0A443RV39"/>
<dbReference type="PANTHER" id="PTHR24223">
    <property type="entry name" value="ATP-BINDING CASSETTE SUB-FAMILY C"/>
    <property type="match status" value="1"/>
</dbReference>
<dbReference type="Proteomes" id="UP000288716">
    <property type="component" value="Unassembled WGS sequence"/>
</dbReference>
<comment type="caution">
    <text evidence="3">The sequence shown here is derived from an EMBL/GenBank/DDBJ whole genome shotgun (WGS) entry which is preliminary data.</text>
</comment>
<dbReference type="InterPro" id="IPR027417">
    <property type="entry name" value="P-loop_NTPase"/>
</dbReference>
<dbReference type="AlphaFoldDB" id="A0A443RV39"/>
<keyword evidence="2" id="KW-0067">ATP-binding</keyword>
<evidence type="ECO:0000313" key="3">
    <source>
        <dbReference type="EMBL" id="RWS19261.1"/>
    </source>
</evidence>
<dbReference type="SUPFAM" id="SSF52540">
    <property type="entry name" value="P-loop containing nucleoside triphosphate hydrolases"/>
    <property type="match status" value="1"/>
</dbReference>
<keyword evidence="4" id="KW-1185">Reference proteome</keyword>
<name>A0A443RV39_9ACAR</name>
<keyword evidence="1" id="KW-0547">Nucleotide-binding</keyword>
<dbReference type="GO" id="GO:0005524">
    <property type="term" value="F:ATP binding"/>
    <property type="evidence" value="ECO:0007669"/>
    <property type="project" value="UniProtKB-KW"/>
</dbReference>
<dbReference type="EMBL" id="NCKV01028258">
    <property type="protein sequence ID" value="RWS19261.1"/>
    <property type="molecule type" value="Genomic_DNA"/>
</dbReference>
<evidence type="ECO:0000256" key="1">
    <source>
        <dbReference type="ARBA" id="ARBA00022741"/>
    </source>
</evidence>
<accession>A0A443RV39</accession>
<dbReference type="GO" id="GO:0016020">
    <property type="term" value="C:membrane"/>
    <property type="evidence" value="ECO:0007669"/>
    <property type="project" value="TreeGrafter"/>
</dbReference>
<reference evidence="3 4" key="1">
    <citation type="journal article" date="2018" name="Gigascience">
        <title>Genomes of trombidid mites reveal novel predicted allergens and laterally-transferred genes associated with secondary metabolism.</title>
        <authorList>
            <person name="Dong X."/>
            <person name="Chaisiri K."/>
            <person name="Xia D."/>
            <person name="Armstrong S.D."/>
            <person name="Fang Y."/>
            <person name="Donnelly M.J."/>
            <person name="Kadowaki T."/>
            <person name="McGarry J.W."/>
            <person name="Darby A.C."/>
            <person name="Makepeace B.L."/>
        </authorList>
    </citation>
    <scope>NUCLEOTIDE SEQUENCE [LARGE SCALE GENOMIC DNA]</scope>
    <source>
        <strain evidence="3">UoL-UT</strain>
    </source>
</reference>
<dbReference type="InterPro" id="IPR050173">
    <property type="entry name" value="ABC_transporter_C-like"/>
</dbReference>
<protein>
    <submittedName>
        <fullName evidence="3">Uncharacterized protein</fullName>
    </submittedName>
</protein>
<dbReference type="VEuPathDB" id="VectorBase:LDEU012779"/>
<gene>
    <name evidence="3" type="ORF">B4U80_04262</name>
</gene>
<evidence type="ECO:0000256" key="2">
    <source>
        <dbReference type="ARBA" id="ARBA00022840"/>
    </source>
</evidence>
<feature type="non-terminal residue" evidence="3">
    <location>
        <position position="71"/>
    </location>
</feature>
<organism evidence="3 4">
    <name type="scientific">Leptotrombidium deliense</name>
    <dbReference type="NCBI Taxonomy" id="299467"/>
    <lineage>
        <taxon>Eukaryota</taxon>
        <taxon>Metazoa</taxon>
        <taxon>Ecdysozoa</taxon>
        <taxon>Arthropoda</taxon>
        <taxon>Chelicerata</taxon>
        <taxon>Arachnida</taxon>
        <taxon>Acari</taxon>
        <taxon>Acariformes</taxon>
        <taxon>Trombidiformes</taxon>
        <taxon>Prostigmata</taxon>
        <taxon>Anystina</taxon>
        <taxon>Parasitengona</taxon>
        <taxon>Trombiculoidea</taxon>
        <taxon>Trombiculidae</taxon>
        <taxon>Leptotrombidium</taxon>
    </lineage>
</organism>
<proteinExistence type="predicted"/>
<dbReference type="GO" id="GO:0042626">
    <property type="term" value="F:ATPase-coupled transmembrane transporter activity"/>
    <property type="evidence" value="ECO:0007669"/>
    <property type="project" value="TreeGrafter"/>
</dbReference>